<comment type="caution">
    <text evidence="6">The sequence shown here is derived from an EMBL/GenBank/DDBJ whole genome shotgun (WGS) entry which is preliminary data.</text>
</comment>
<evidence type="ECO:0000256" key="2">
    <source>
        <dbReference type="ARBA" id="ARBA00016013"/>
    </source>
</evidence>
<feature type="compositionally biased region" description="Polar residues" evidence="5">
    <location>
        <begin position="1"/>
        <end position="11"/>
    </location>
</feature>
<dbReference type="Proteomes" id="UP001595378">
    <property type="component" value="Unassembled WGS sequence"/>
</dbReference>
<dbReference type="InterPro" id="IPR005648">
    <property type="entry name" value="FlgD"/>
</dbReference>
<keyword evidence="6" id="KW-0969">Cilium</keyword>
<evidence type="ECO:0000313" key="6">
    <source>
        <dbReference type="EMBL" id="MFC3099910.1"/>
    </source>
</evidence>
<feature type="region of interest" description="Disordered" evidence="5">
    <location>
        <begin position="1"/>
        <end position="26"/>
    </location>
</feature>
<keyword evidence="6" id="KW-0966">Cell projection</keyword>
<evidence type="ECO:0000256" key="3">
    <source>
        <dbReference type="ARBA" id="ARBA00022795"/>
    </source>
</evidence>
<keyword evidence="6" id="KW-0282">Flagellum</keyword>
<evidence type="ECO:0000256" key="5">
    <source>
        <dbReference type="SAM" id="MobiDB-lite"/>
    </source>
</evidence>
<name>A0ABV7EDF1_9SPHN</name>
<reference evidence="7" key="1">
    <citation type="journal article" date="2019" name="Int. J. Syst. Evol. Microbiol.">
        <title>The Global Catalogue of Microorganisms (GCM) 10K type strain sequencing project: providing services to taxonomists for standard genome sequencing and annotation.</title>
        <authorList>
            <consortium name="The Broad Institute Genomics Platform"/>
            <consortium name="The Broad Institute Genome Sequencing Center for Infectious Disease"/>
            <person name="Wu L."/>
            <person name="Ma J."/>
        </authorList>
    </citation>
    <scope>NUCLEOTIDE SEQUENCE [LARGE SCALE GENOMIC DNA]</scope>
    <source>
        <strain evidence="7">KCTC 52606</strain>
    </source>
</reference>
<evidence type="ECO:0000256" key="1">
    <source>
        <dbReference type="ARBA" id="ARBA00010577"/>
    </source>
</evidence>
<protein>
    <recommendedName>
        <fullName evidence="2">Basal-body rod modification protein FlgD</fullName>
    </recommendedName>
</protein>
<keyword evidence="7" id="KW-1185">Reference proteome</keyword>
<comment type="similarity">
    <text evidence="1">Belongs to the FlgD family.</text>
</comment>
<gene>
    <name evidence="6" type="ORF">ACFODK_03285</name>
</gene>
<evidence type="ECO:0000256" key="4">
    <source>
        <dbReference type="ARBA" id="ARBA00024746"/>
    </source>
</evidence>
<sequence length="110" mass="11242">MTTITGNSGLTDSLKAINSGPAVNPSARAKTGLGALDQGDFLKLLVTQLQQQDPLAPVDNKEMLAQMAQFSTLAGSTETNATLADISGKLDALIQVQKAAANPATQTSAS</sequence>
<dbReference type="Pfam" id="PF03963">
    <property type="entry name" value="FlgD"/>
    <property type="match status" value="1"/>
</dbReference>
<dbReference type="RefSeq" id="WP_336918517.1">
    <property type="nucleotide sequence ID" value="NZ_JBANRN010000005.1"/>
</dbReference>
<evidence type="ECO:0000313" key="7">
    <source>
        <dbReference type="Proteomes" id="UP001595378"/>
    </source>
</evidence>
<organism evidence="6 7">
    <name type="scientific">Alteraurantiacibacter lauratis</name>
    <dbReference type="NCBI Taxonomy" id="2054627"/>
    <lineage>
        <taxon>Bacteria</taxon>
        <taxon>Pseudomonadati</taxon>
        <taxon>Pseudomonadota</taxon>
        <taxon>Alphaproteobacteria</taxon>
        <taxon>Sphingomonadales</taxon>
        <taxon>Erythrobacteraceae</taxon>
        <taxon>Alteraurantiacibacter</taxon>
    </lineage>
</organism>
<comment type="function">
    <text evidence="4">Required for flagellar hook formation. May act as a scaffolding protein.</text>
</comment>
<dbReference type="EMBL" id="JBHRSU010000003">
    <property type="protein sequence ID" value="MFC3099910.1"/>
    <property type="molecule type" value="Genomic_DNA"/>
</dbReference>
<keyword evidence="3" id="KW-1005">Bacterial flagellum biogenesis</keyword>
<proteinExistence type="inferred from homology"/>
<accession>A0ABV7EDF1</accession>